<keyword evidence="6 7" id="KW-0472">Membrane</keyword>
<dbReference type="Pfam" id="PF00528">
    <property type="entry name" value="BPD_transp_1"/>
    <property type="match status" value="1"/>
</dbReference>
<dbReference type="InterPro" id="IPR035906">
    <property type="entry name" value="MetI-like_sf"/>
</dbReference>
<feature type="transmembrane region" description="Helical" evidence="7">
    <location>
        <begin position="194"/>
        <end position="218"/>
    </location>
</feature>
<dbReference type="SUPFAM" id="SSF161098">
    <property type="entry name" value="MetI-like"/>
    <property type="match status" value="1"/>
</dbReference>
<name>A0A0M9BM26_9BACL</name>
<keyword evidence="4 7" id="KW-0812">Transmembrane</keyword>
<comment type="caution">
    <text evidence="9">The sequence shown here is derived from an EMBL/GenBank/DDBJ whole genome shotgun (WGS) entry which is preliminary data.</text>
</comment>
<feature type="transmembrane region" description="Helical" evidence="7">
    <location>
        <begin position="91"/>
        <end position="112"/>
    </location>
</feature>
<dbReference type="InterPro" id="IPR000515">
    <property type="entry name" value="MetI-like"/>
</dbReference>
<evidence type="ECO:0000256" key="2">
    <source>
        <dbReference type="ARBA" id="ARBA00022448"/>
    </source>
</evidence>
<dbReference type="GO" id="GO:0055085">
    <property type="term" value="P:transmembrane transport"/>
    <property type="evidence" value="ECO:0007669"/>
    <property type="project" value="InterPro"/>
</dbReference>
<reference evidence="9 10" key="1">
    <citation type="submission" date="2015-08" db="EMBL/GenBank/DDBJ databases">
        <title>Draft genome sequence of cellulolytic and xylanolytic Paenibacillus sp. A59, isolated from a decaying forest soil from Patagonia, Argentina.</title>
        <authorList>
            <person name="Ghio S."/>
            <person name="Caceres A.M."/>
            <person name="Talia P."/>
            <person name="Grasso D."/>
            <person name="Campos E."/>
        </authorList>
    </citation>
    <scope>NUCLEOTIDE SEQUENCE [LARGE SCALE GENOMIC DNA]</scope>
    <source>
        <strain evidence="9 10">A59</strain>
    </source>
</reference>
<comment type="subcellular location">
    <subcellularLocation>
        <location evidence="1 7">Cell membrane</location>
        <topology evidence="1 7">Multi-pass membrane protein</topology>
    </subcellularLocation>
</comment>
<dbReference type="Proteomes" id="UP000037688">
    <property type="component" value="Unassembled WGS sequence"/>
</dbReference>
<evidence type="ECO:0000256" key="3">
    <source>
        <dbReference type="ARBA" id="ARBA00022475"/>
    </source>
</evidence>
<feature type="transmembrane region" description="Helical" evidence="7">
    <location>
        <begin position="271"/>
        <end position="291"/>
    </location>
</feature>
<dbReference type="PATRIC" id="fig|1705561.3.peg.4074"/>
<dbReference type="AlphaFoldDB" id="A0A0M9BM26"/>
<protein>
    <submittedName>
        <fullName evidence="9">Sugar ABC transporter permease</fullName>
    </submittedName>
</protein>
<feature type="transmembrane region" description="Helical" evidence="7">
    <location>
        <begin position="150"/>
        <end position="174"/>
    </location>
</feature>
<keyword evidence="3" id="KW-1003">Cell membrane</keyword>
<sequence length="306" mass="34583">MSVMEPAAMTRTPRTKRRSPVSVAEIVLYAFAVLFLIAIIYPIYFIVIASFSDPSSVANGQVWLFPKGFTLEGYKELLRHENIWIGYRNTILYTVVGTLFGLVVNISAAYALSRKDLVGRKFFSLFFIFTMFFSGGLIPTFLTIRDFHLYNTFLVMVLPFSVVVFDMIVARTFFQTSIPGDLWEAAQIDGCGNLRYFVLIVLPLSKAIIAVLGLWIAVGYWNSYFNALIYLKDPNLYPLQLILRNILITNQMQSGMGTGEAAQVALRLANLMRYSVIIIATIPIMCVYPFIQKYFNQGVMIGAVKE</sequence>
<dbReference type="EMBL" id="LITU01000068">
    <property type="protein sequence ID" value="KOY14963.1"/>
    <property type="molecule type" value="Genomic_DNA"/>
</dbReference>
<organism evidence="9 10">
    <name type="scientific">Paenibacillus xylanivorans</name>
    <dbReference type="NCBI Taxonomy" id="1705561"/>
    <lineage>
        <taxon>Bacteria</taxon>
        <taxon>Bacillati</taxon>
        <taxon>Bacillota</taxon>
        <taxon>Bacilli</taxon>
        <taxon>Bacillales</taxon>
        <taxon>Paenibacillaceae</taxon>
        <taxon>Paenibacillus</taxon>
    </lineage>
</organism>
<feature type="domain" description="ABC transmembrane type-1" evidence="8">
    <location>
        <begin position="87"/>
        <end position="277"/>
    </location>
</feature>
<keyword evidence="5 7" id="KW-1133">Transmembrane helix</keyword>
<dbReference type="Gene3D" id="1.10.3720.10">
    <property type="entry name" value="MetI-like"/>
    <property type="match status" value="1"/>
</dbReference>
<evidence type="ECO:0000256" key="6">
    <source>
        <dbReference type="ARBA" id="ARBA00023136"/>
    </source>
</evidence>
<feature type="transmembrane region" description="Helical" evidence="7">
    <location>
        <begin position="21"/>
        <end position="47"/>
    </location>
</feature>
<dbReference type="CDD" id="cd06261">
    <property type="entry name" value="TM_PBP2"/>
    <property type="match status" value="1"/>
</dbReference>
<dbReference type="PROSITE" id="PS50928">
    <property type="entry name" value="ABC_TM1"/>
    <property type="match status" value="1"/>
</dbReference>
<proteinExistence type="inferred from homology"/>
<dbReference type="PANTHER" id="PTHR43744:SF9">
    <property type="entry name" value="POLYGALACTURONAN_RHAMNOGALACTURONAN TRANSPORT SYSTEM PERMEASE PROTEIN YTCP"/>
    <property type="match status" value="1"/>
</dbReference>
<evidence type="ECO:0000256" key="5">
    <source>
        <dbReference type="ARBA" id="ARBA00022989"/>
    </source>
</evidence>
<evidence type="ECO:0000259" key="8">
    <source>
        <dbReference type="PROSITE" id="PS50928"/>
    </source>
</evidence>
<accession>A0A0M9BM26</accession>
<evidence type="ECO:0000313" key="10">
    <source>
        <dbReference type="Proteomes" id="UP000037688"/>
    </source>
</evidence>
<evidence type="ECO:0000313" key="9">
    <source>
        <dbReference type="EMBL" id="KOY14963.1"/>
    </source>
</evidence>
<evidence type="ECO:0000256" key="1">
    <source>
        <dbReference type="ARBA" id="ARBA00004651"/>
    </source>
</evidence>
<evidence type="ECO:0000256" key="4">
    <source>
        <dbReference type="ARBA" id="ARBA00022692"/>
    </source>
</evidence>
<dbReference type="GO" id="GO:0005886">
    <property type="term" value="C:plasma membrane"/>
    <property type="evidence" value="ECO:0007669"/>
    <property type="project" value="UniProtKB-SubCell"/>
</dbReference>
<dbReference type="PANTHER" id="PTHR43744">
    <property type="entry name" value="ABC TRANSPORTER PERMEASE PROTEIN MG189-RELATED-RELATED"/>
    <property type="match status" value="1"/>
</dbReference>
<keyword evidence="2 7" id="KW-0813">Transport</keyword>
<gene>
    <name evidence="9" type="ORF">AMS66_19620</name>
</gene>
<keyword evidence="10" id="KW-1185">Reference proteome</keyword>
<comment type="similarity">
    <text evidence="7">Belongs to the binding-protein-dependent transport system permease family.</text>
</comment>
<evidence type="ECO:0000256" key="7">
    <source>
        <dbReference type="RuleBase" id="RU363032"/>
    </source>
</evidence>
<feature type="transmembrane region" description="Helical" evidence="7">
    <location>
        <begin position="124"/>
        <end position="144"/>
    </location>
</feature>